<organism evidence="2 3">
    <name type="scientific">Heterorhabditis bacteriophora</name>
    <name type="common">Entomopathogenic nematode worm</name>
    <dbReference type="NCBI Taxonomy" id="37862"/>
    <lineage>
        <taxon>Eukaryota</taxon>
        <taxon>Metazoa</taxon>
        <taxon>Ecdysozoa</taxon>
        <taxon>Nematoda</taxon>
        <taxon>Chromadorea</taxon>
        <taxon>Rhabditida</taxon>
        <taxon>Rhabditina</taxon>
        <taxon>Rhabditomorpha</taxon>
        <taxon>Strongyloidea</taxon>
        <taxon>Heterorhabditidae</taxon>
        <taxon>Heterorhabditis</taxon>
    </lineage>
</organism>
<evidence type="ECO:0000313" key="3">
    <source>
        <dbReference type="WBParaSite" id="Hba_02120"/>
    </source>
</evidence>
<dbReference type="Gene3D" id="3.40.50.300">
    <property type="entry name" value="P-loop containing nucleotide triphosphate hydrolases"/>
    <property type="match status" value="1"/>
</dbReference>
<dbReference type="SUPFAM" id="SSF52540">
    <property type="entry name" value="P-loop containing nucleoside triphosphate hydrolases"/>
    <property type="match status" value="1"/>
</dbReference>
<name>A0A1I7WBR0_HETBA</name>
<sequence length="108" mass="12615">MSRGALIVFEGLDRSGKSTQAKLLRDHIRKSGRDAEIIRFPGMSLYLSNVPFFYLFLIHFLLNKWDLYRNITCLLVSKHFIFCSRRIGGKSSENWSRSRRFKLIGNNS</sequence>
<feature type="transmembrane region" description="Helical" evidence="1">
    <location>
        <begin position="43"/>
        <end position="62"/>
    </location>
</feature>
<accession>A0A1I7WBR0</accession>
<keyword evidence="1" id="KW-1133">Transmembrane helix</keyword>
<dbReference type="Proteomes" id="UP000095283">
    <property type="component" value="Unplaced"/>
</dbReference>
<evidence type="ECO:0000313" key="2">
    <source>
        <dbReference type="Proteomes" id="UP000095283"/>
    </source>
</evidence>
<dbReference type="WBParaSite" id="Hba_02120">
    <property type="protein sequence ID" value="Hba_02120"/>
    <property type="gene ID" value="Hba_02120"/>
</dbReference>
<keyword evidence="1" id="KW-0472">Membrane</keyword>
<reference evidence="3" key="1">
    <citation type="submission" date="2016-11" db="UniProtKB">
        <authorList>
            <consortium name="WormBaseParasite"/>
        </authorList>
    </citation>
    <scope>IDENTIFICATION</scope>
</reference>
<dbReference type="InterPro" id="IPR027417">
    <property type="entry name" value="P-loop_NTPase"/>
</dbReference>
<protein>
    <submittedName>
        <fullName evidence="3">Thymidylate_kin domain-containing protein</fullName>
    </submittedName>
</protein>
<evidence type="ECO:0000256" key="1">
    <source>
        <dbReference type="SAM" id="Phobius"/>
    </source>
</evidence>
<keyword evidence="2" id="KW-1185">Reference proteome</keyword>
<proteinExistence type="predicted"/>
<dbReference type="AlphaFoldDB" id="A0A1I7WBR0"/>
<keyword evidence="1" id="KW-0812">Transmembrane</keyword>